<gene>
    <name evidence="5" type="ORF">FM101_09035</name>
</gene>
<dbReference type="PRINTS" id="PR00598">
    <property type="entry name" value="HTHMARR"/>
</dbReference>
<proteinExistence type="predicted"/>
<name>A0A1R4GAJ7_9MICC</name>
<keyword evidence="3" id="KW-0804">Transcription</keyword>
<dbReference type="GO" id="GO:0003700">
    <property type="term" value="F:DNA-binding transcription factor activity"/>
    <property type="evidence" value="ECO:0007669"/>
    <property type="project" value="InterPro"/>
</dbReference>
<dbReference type="GO" id="GO:0003677">
    <property type="term" value="F:DNA binding"/>
    <property type="evidence" value="ECO:0007669"/>
    <property type="project" value="UniProtKB-KW"/>
</dbReference>
<dbReference type="PANTHER" id="PTHR33164:SF104">
    <property type="entry name" value="TRANSCRIPTIONAL REGULATORY PROTEIN"/>
    <property type="match status" value="1"/>
</dbReference>
<dbReference type="Pfam" id="PF01047">
    <property type="entry name" value="MarR"/>
    <property type="match status" value="1"/>
</dbReference>
<dbReference type="InterPro" id="IPR036390">
    <property type="entry name" value="WH_DNA-bd_sf"/>
</dbReference>
<dbReference type="SMART" id="SM00347">
    <property type="entry name" value="HTH_MARR"/>
    <property type="match status" value="1"/>
</dbReference>
<feature type="domain" description="HTH marR-type" evidence="4">
    <location>
        <begin position="1"/>
        <end position="129"/>
    </location>
</feature>
<accession>A0A1R4GAJ7</accession>
<keyword evidence="6" id="KW-1185">Reference proteome</keyword>
<dbReference type="InterPro" id="IPR000835">
    <property type="entry name" value="HTH_MarR-typ"/>
</dbReference>
<evidence type="ECO:0000313" key="5">
    <source>
        <dbReference type="EMBL" id="SJM65097.1"/>
    </source>
</evidence>
<dbReference type="Gene3D" id="1.10.10.10">
    <property type="entry name" value="Winged helix-like DNA-binding domain superfamily/Winged helix DNA-binding domain"/>
    <property type="match status" value="1"/>
</dbReference>
<protein>
    <submittedName>
        <fullName evidence="5">Transcriptional regulator, MarR family</fullName>
    </submittedName>
</protein>
<dbReference type="PROSITE" id="PS50995">
    <property type="entry name" value="HTH_MARR_2"/>
    <property type="match status" value="1"/>
</dbReference>
<reference evidence="5 6" key="1">
    <citation type="submission" date="2017-02" db="EMBL/GenBank/DDBJ databases">
        <authorList>
            <person name="Peterson S.W."/>
        </authorList>
    </citation>
    <scope>NUCLEOTIDE SEQUENCE [LARGE SCALE GENOMIC DNA]</scope>
    <source>
        <strain evidence="5 6">B Ar 00.02</strain>
    </source>
</reference>
<evidence type="ECO:0000256" key="2">
    <source>
        <dbReference type="ARBA" id="ARBA00023125"/>
    </source>
</evidence>
<dbReference type="InterPro" id="IPR039422">
    <property type="entry name" value="MarR/SlyA-like"/>
</dbReference>
<sequence length="135" mass="15505">MFRAQVTIMRRLQRHPAFKRLTMREYDVLVTLERCPEGGIRLGELNENVLLSQPSLSRMVDRLEAKGFIARAADPQDQRAMRLWLTEAGSTIQREIGREHVRHIHEVLGSALDVTEFAELTRLTRKLGASVQARD</sequence>
<evidence type="ECO:0000256" key="3">
    <source>
        <dbReference type="ARBA" id="ARBA00023163"/>
    </source>
</evidence>
<dbReference type="SUPFAM" id="SSF46785">
    <property type="entry name" value="Winged helix' DNA-binding domain"/>
    <property type="match status" value="1"/>
</dbReference>
<organism evidence="5 6">
    <name type="scientific">Arthrobacter rhombi</name>
    <dbReference type="NCBI Taxonomy" id="71253"/>
    <lineage>
        <taxon>Bacteria</taxon>
        <taxon>Bacillati</taxon>
        <taxon>Actinomycetota</taxon>
        <taxon>Actinomycetes</taxon>
        <taxon>Micrococcales</taxon>
        <taxon>Micrococcaceae</taxon>
        <taxon>Arthrobacter</taxon>
    </lineage>
</organism>
<evidence type="ECO:0000259" key="4">
    <source>
        <dbReference type="PROSITE" id="PS50995"/>
    </source>
</evidence>
<evidence type="ECO:0000313" key="6">
    <source>
        <dbReference type="Proteomes" id="UP000195913"/>
    </source>
</evidence>
<dbReference type="PANTHER" id="PTHR33164">
    <property type="entry name" value="TRANSCRIPTIONAL REGULATOR, MARR FAMILY"/>
    <property type="match status" value="1"/>
</dbReference>
<keyword evidence="1" id="KW-0805">Transcription regulation</keyword>
<dbReference type="Proteomes" id="UP000195913">
    <property type="component" value="Unassembled WGS sequence"/>
</dbReference>
<dbReference type="AlphaFoldDB" id="A0A1R4GAJ7"/>
<keyword evidence="2" id="KW-0238">DNA-binding</keyword>
<evidence type="ECO:0000256" key="1">
    <source>
        <dbReference type="ARBA" id="ARBA00023015"/>
    </source>
</evidence>
<dbReference type="EMBL" id="FUHW01000032">
    <property type="protein sequence ID" value="SJM65097.1"/>
    <property type="molecule type" value="Genomic_DNA"/>
</dbReference>
<dbReference type="GO" id="GO:0006950">
    <property type="term" value="P:response to stress"/>
    <property type="evidence" value="ECO:0007669"/>
    <property type="project" value="TreeGrafter"/>
</dbReference>
<dbReference type="InterPro" id="IPR023187">
    <property type="entry name" value="Tscrpt_reg_MarR-type_CS"/>
</dbReference>
<dbReference type="PROSITE" id="PS01117">
    <property type="entry name" value="HTH_MARR_1"/>
    <property type="match status" value="1"/>
</dbReference>
<dbReference type="InterPro" id="IPR036388">
    <property type="entry name" value="WH-like_DNA-bd_sf"/>
</dbReference>